<reference evidence="5 6" key="1">
    <citation type="submission" date="2018-03" db="EMBL/GenBank/DDBJ databases">
        <title>The draft genome of Mesorhizobium soli JCM 19897.</title>
        <authorList>
            <person name="Li L."/>
            <person name="Liu L."/>
            <person name="Liang L."/>
            <person name="Wang T."/>
            <person name="Zhang X."/>
        </authorList>
    </citation>
    <scope>NUCLEOTIDE SEQUENCE [LARGE SCALE GENOMIC DNA]</scope>
    <source>
        <strain evidence="5 6">JCM 19897</strain>
    </source>
</reference>
<dbReference type="SMART" id="SM00267">
    <property type="entry name" value="GGDEF"/>
    <property type="match status" value="1"/>
</dbReference>
<dbReference type="CDD" id="cd01949">
    <property type="entry name" value="GGDEF"/>
    <property type="match status" value="1"/>
</dbReference>
<dbReference type="InterPro" id="IPR029787">
    <property type="entry name" value="Nucleotide_cyclase"/>
</dbReference>
<evidence type="ECO:0000313" key="5">
    <source>
        <dbReference type="EMBL" id="PSJ63937.1"/>
    </source>
</evidence>
<dbReference type="OrthoDB" id="9812260at2"/>
<gene>
    <name evidence="5" type="ORF">C7I85_02125</name>
</gene>
<evidence type="ECO:0000313" key="6">
    <source>
        <dbReference type="Proteomes" id="UP000240653"/>
    </source>
</evidence>
<dbReference type="RefSeq" id="WP_106722291.1">
    <property type="nucleotide sequence ID" value="NZ_PXYL01000001.1"/>
</dbReference>
<protein>
    <recommendedName>
        <fullName evidence="1">diguanylate cyclase</fullName>
        <ecNumber evidence="1">2.7.7.65</ecNumber>
    </recommendedName>
</protein>
<dbReference type="FunFam" id="3.30.70.270:FF:000001">
    <property type="entry name" value="Diguanylate cyclase domain protein"/>
    <property type="match status" value="1"/>
</dbReference>
<dbReference type="PANTHER" id="PTHR45138">
    <property type="entry name" value="REGULATORY COMPONENTS OF SENSORY TRANSDUCTION SYSTEM"/>
    <property type="match status" value="1"/>
</dbReference>
<dbReference type="GO" id="GO:0052621">
    <property type="term" value="F:diguanylate cyclase activity"/>
    <property type="evidence" value="ECO:0007669"/>
    <property type="project" value="UniProtKB-EC"/>
</dbReference>
<dbReference type="PANTHER" id="PTHR45138:SF9">
    <property type="entry name" value="DIGUANYLATE CYCLASE DGCM-RELATED"/>
    <property type="match status" value="1"/>
</dbReference>
<sequence>MQPAVAPGESGNDLTSTVVATMRQMGVMGLPRNYEIFYEALSGTNPMLSLEVIELGNRPTQERLDQIGQKYFAQNHHQTVVEKAREVIAQELEDVARLLRNERTHLERYGQILDQTSSGLNNRDLLSKELLQKIATAMSMATNSTIDHGRQVAQTLDEKSTELESVKSKLEEYKRLADTDPLTHLWNRRAFDKELAAIYNSSNGIVFKGLILADIDRFKEINDRYGHPVGDKILKIIADIFRTSVSDNMFVARTGGEEFVLVVDGVSEQSAHEIADHIRLLIEQTQFCGGQPSVNYGPVTVSMGICMASEAESAEDLYTKADRALYRSKIDGRNRVTRFSDISARSGKNWMLYRKD</sequence>
<feature type="coiled-coil region" evidence="3">
    <location>
        <begin position="81"/>
        <end position="109"/>
    </location>
</feature>
<comment type="catalytic activity">
    <reaction evidence="2">
        <text>2 GTP = 3',3'-c-di-GMP + 2 diphosphate</text>
        <dbReference type="Rhea" id="RHEA:24898"/>
        <dbReference type="ChEBI" id="CHEBI:33019"/>
        <dbReference type="ChEBI" id="CHEBI:37565"/>
        <dbReference type="ChEBI" id="CHEBI:58805"/>
        <dbReference type="EC" id="2.7.7.65"/>
    </reaction>
</comment>
<dbReference type="InterPro" id="IPR043128">
    <property type="entry name" value="Rev_trsase/Diguanyl_cyclase"/>
</dbReference>
<dbReference type="SUPFAM" id="SSF55073">
    <property type="entry name" value="Nucleotide cyclase"/>
    <property type="match status" value="1"/>
</dbReference>
<keyword evidence="3" id="KW-0175">Coiled coil</keyword>
<dbReference type="Pfam" id="PF00990">
    <property type="entry name" value="GGDEF"/>
    <property type="match status" value="1"/>
</dbReference>
<evidence type="ECO:0000256" key="1">
    <source>
        <dbReference type="ARBA" id="ARBA00012528"/>
    </source>
</evidence>
<evidence type="ECO:0000256" key="3">
    <source>
        <dbReference type="SAM" id="Coils"/>
    </source>
</evidence>
<organism evidence="5 6">
    <name type="scientific">Pseudaminobacter soli</name>
    <name type="common">ex Li et al. 2025</name>
    <dbReference type="NCBI Taxonomy" id="1295366"/>
    <lineage>
        <taxon>Bacteria</taxon>
        <taxon>Pseudomonadati</taxon>
        <taxon>Pseudomonadota</taxon>
        <taxon>Alphaproteobacteria</taxon>
        <taxon>Hyphomicrobiales</taxon>
        <taxon>Phyllobacteriaceae</taxon>
        <taxon>Pseudaminobacter</taxon>
    </lineage>
</organism>
<proteinExistence type="predicted"/>
<dbReference type="AlphaFoldDB" id="A0A2P7SNC1"/>
<keyword evidence="6" id="KW-1185">Reference proteome</keyword>
<evidence type="ECO:0000256" key="2">
    <source>
        <dbReference type="ARBA" id="ARBA00034247"/>
    </source>
</evidence>
<dbReference type="EC" id="2.7.7.65" evidence="1"/>
<evidence type="ECO:0000259" key="4">
    <source>
        <dbReference type="PROSITE" id="PS50887"/>
    </source>
</evidence>
<dbReference type="NCBIfam" id="TIGR00254">
    <property type="entry name" value="GGDEF"/>
    <property type="match status" value="1"/>
</dbReference>
<dbReference type="InterPro" id="IPR050469">
    <property type="entry name" value="Diguanylate_Cyclase"/>
</dbReference>
<feature type="domain" description="GGDEF" evidence="4">
    <location>
        <begin position="206"/>
        <end position="341"/>
    </location>
</feature>
<comment type="caution">
    <text evidence="5">The sequence shown here is derived from an EMBL/GenBank/DDBJ whole genome shotgun (WGS) entry which is preliminary data.</text>
</comment>
<name>A0A2P7SNC1_9HYPH</name>
<dbReference type="Gene3D" id="3.30.70.270">
    <property type="match status" value="1"/>
</dbReference>
<dbReference type="EMBL" id="PXYL01000001">
    <property type="protein sequence ID" value="PSJ63937.1"/>
    <property type="molecule type" value="Genomic_DNA"/>
</dbReference>
<dbReference type="InterPro" id="IPR000160">
    <property type="entry name" value="GGDEF_dom"/>
</dbReference>
<accession>A0A2P7SNC1</accession>
<dbReference type="Proteomes" id="UP000240653">
    <property type="component" value="Unassembled WGS sequence"/>
</dbReference>
<dbReference type="PROSITE" id="PS50887">
    <property type="entry name" value="GGDEF"/>
    <property type="match status" value="1"/>
</dbReference>